<name>A0A5S3XV79_9GAMM</name>
<dbReference type="RefSeq" id="WP_138594649.1">
    <property type="nucleotide sequence ID" value="NZ_PNCK01000009.1"/>
</dbReference>
<reference evidence="3 5" key="1">
    <citation type="submission" date="2017-12" db="EMBL/GenBank/DDBJ databases">
        <authorList>
            <person name="Paulsen S."/>
            <person name="Gram L.K."/>
        </authorList>
    </citation>
    <scope>NUCLEOTIDE SEQUENCE [LARGE SCALE GENOMIC DNA]</scope>
    <source>
        <strain evidence="3 5">S2231</strain>
        <strain evidence="2">S2233</strain>
    </source>
</reference>
<dbReference type="Proteomes" id="UP000305730">
    <property type="component" value="Unassembled WGS sequence"/>
</dbReference>
<keyword evidence="4" id="KW-1185">Reference proteome</keyword>
<reference evidence="4 5" key="2">
    <citation type="submission" date="2019-06" db="EMBL/GenBank/DDBJ databases">
        <title>Co-occurence of chitin degradation, pigmentation and bioactivity in marine Pseudoalteromonas.</title>
        <authorList>
            <person name="Sonnenschein E.C."/>
            <person name="Bech P.K."/>
        </authorList>
    </citation>
    <scope>NUCLEOTIDE SEQUENCE [LARGE SCALE GENOMIC DNA]</scope>
    <source>
        <strain evidence="5">S2231</strain>
        <strain evidence="2 4">S2233</strain>
    </source>
</reference>
<comment type="caution">
    <text evidence="3">The sequence shown here is derived from an EMBL/GenBank/DDBJ whole genome shotgun (WGS) entry which is preliminary data.</text>
</comment>
<dbReference type="EMBL" id="PNCK01000009">
    <property type="protein sequence ID" value="TMP46283.1"/>
    <property type="molecule type" value="Genomic_DNA"/>
</dbReference>
<feature type="compositionally biased region" description="Basic residues" evidence="1">
    <location>
        <begin position="272"/>
        <end position="292"/>
    </location>
</feature>
<dbReference type="AlphaFoldDB" id="A0A5S3XV79"/>
<evidence type="ECO:0000256" key="1">
    <source>
        <dbReference type="SAM" id="MobiDB-lite"/>
    </source>
</evidence>
<feature type="region of interest" description="Disordered" evidence="1">
    <location>
        <begin position="271"/>
        <end position="292"/>
    </location>
</feature>
<evidence type="ECO:0000313" key="3">
    <source>
        <dbReference type="EMBL" id="TMP63059.1"/>
    </source>
</evidence>
<accession>A0A5S3XV79</accession>
<evidence type="ECO:0000313" key="2">
    <source>
        <dbReference type="EMBL" id="TMP46283.1"/>
    </source>
</evidence>
<proteinExistence type="predicted"/>
<sequence length="292" mass="33198">MGLSSIQRAEQQQLLTEKLKSVPLYTAQSSHKTLDSVNEQHFKPVDLMLRQHFNYLELLDAFTTPVNDWVFGISLLNTSQQPSDRVKSHLKRMAQASSLFNRFVTAIQVDVCNNTLFIAFSSQCQNERYQLPSPCEVADVLDQLANAFINTAFYLQVNHKNGKSTYCEFFEPSAQSANEAEFGYIDELLNNNDQGFVISYKFKTCTSINANSPAALRDSVGFLIDQTKLTKPELAHFYDDVSPQQLSQLVGDYQRNHRAILTRKFVNQKTVNARRAKAKSQRKAAKNARKKQ</sequence>
<evidence type="ECO:0000313" key="5">
    <source>
        <dbReference type="Proteomes" id="UP000307706"/>
    </source>
</evidence>
<dbReference type="Proteomes" id="UP000307706">
    <property type="component" value="Unassembled WGS sequence"/>
</dbReference>
<organism evidence="3 5">
    <name type="scientific">Pseudoalteromonas citrea</name>
    <dbReference type="NCBI Taxonomy" id="43655"/>
    <lineage>
        <taxon>Bacteria</taxon>
        <taxon>Pseudomonadati</taxon>
        <taxon>Pseudomonadota</taxon>
        <taxon>Gammaproteobacteria</taxon>
        <taxon>Alteromonadales</taxon>
        <taxon>Pseudoalteromonadaceae</taxon>
        <taxon>Pseudoalteromonas</taxon>
    </lineage>
</organism>
<evidence type="ECO:0000313" key="4">
    <source>
        <dbReference type="Proteomes" id="UP000305730"/>
    </source>
</evidence>
<protein>
    <submittedName>
        <fullName evidence="3">Uncharacterized protein</fullName>
    </submittedName>
</protein>
<reference evidence="3" key="3">
    <citation type="submission" date="2019-09" db="EMBL/GenBank/DDBJ databases">
        <title>Co-occurence of chitin degradation, pigmentation and bioactivity in marine Pseudoalteromonas.</title>
        <authorList>
            <person name="Sonnenschein E.C."/>
            <person name="Bech P.K."/>
        </authorList>
    </citation>
    <scope>NUCLEOTIDE SEQUENCE</scope>
    <source>
        <strain evidence="3">S2231</strain>
    </source>
</reference>
<dbReference type="EMBL" id="PNCL01000001">
    <property type="protein sequence ID" value="TMP63059.1"/>
    <property type="molecule type" value="Genomic_DNA"/>
</dbReference>
<gene>
    <name evidence="3" type="ORF">CWB96_00180</name>
    <name evidence="2" type="ORF">CWB97_02175</name>
</gene>